<name>A0A559TDQ3_9HYPH</name>
<keyword evidence="4 7" id="KW-1133">Transmembrane helix</keyword>
<evidence type="ECO:0000313" key="9">
    <source>
        <dbReference type="Proteomes" id="UP000319824"/>
    </source>
</evidence>
<evidence type="ECO:0000256" key="5">
    <source>
        <dbReference type="ARBA" id="ARBA00023136"/>
    </source>
</evidence>
<feature type="transmembrane region" description="Helical" evidence="7">
    <location>
        <begin position="276"/>
        <end position="307"/>
    </location>
</feature>
<dbReference type="Proteomes" id="UP000319824">
    <property type="component" value="Unassembled WGS sequence"/>
</dbReference>
<comment type="subcellular location">
    <subcellularLocation>
        <location evidence="1">Cell membrane</location>
        <topology evidence="1">Multi-pass membrane protein</topology>
    </subcellularLocation>
</comment>
<keyword evidence="5 7" id="KW-0472">Membrane</keyword>
<dbReference type="AlphaFoldDB" id="A0A559TDQ3"/>
<feature type="transmembrane region" description="Helical" evidence="7">
    <location>
        <begin position="94"/>
        <end position="113"/>
    </location>
</feature>
<evidence type="ECO:0000256" key="3">
    <source>
        <dbReference type="ARBA" id="ARBA00022692"/>
    </source>
</evidence>
<evidence type="ECO:0000256" key="1">
    <source>
        <dbReference type="ARBA" id="ARBA00004651"/>
    </source>
</evidence>
<comment type="caution">
    <text evidence="8">The sequence shown here is derived from an EMBL/GenBank/DDBJ whole genome shotgun (WGS) entry which is preliminary data.</text>
</comment>
<dbReference type="PANTHER" id="PTHR30213:SF0">
    <property type="entry name" value="UPF0761 MEMBRANE PROTEIN YIHY"/>
    <property type="match status" value="1"/>
</dbReference>
<dbReference type="EMBL" id="VISO01000002">
    <property type="protein sequence ID" value="TVZ72742.1"/>
    <property type="molecule type" value="Genomic_DNA"/>
</dbReference>
<feature type="transmembrane region" description="Helical" evidence="7">
    <location>
        <begin position="351"/>
        <end position="372"/>
    </location>
</feature>
<evidence type="ECO:0000256" key="2">
    <source>
        <dbReference type="ARBA" id="ARBA00022475"/>
    </source>
</evidence>
<dbReference type="InterPro" id="IPR017039">
    <property type="entry name" value="Virul_fac_BrkB"/>
</dbReference>
<feature type="transmembrane region" description="Helical" evidence="7">
    <location>
        <begin position="319"/>
        <end position="339"/>
    </location>
</feature>
<keyword evidence="2" id="KW-1003">Cell membrane</keyword>
<keyword evidence="3 7" id="KW-0812">Transmembrane</keyword>
<dbReference type="NCBIfam" id="TIGR00765">
    <property type="entry name" value="yihY_not_rbn"/>
    <property type="match status" value="1"/>
</dbReference>
<feature type="compositionally biased region" description="Basic and acidic residues" evidence="6">
    <location>
        <begin position="67"/>
        <end position="76"/>
    </location>
</feature>
<protein>
    <submittedName>
        <fullName evidence="8">Membrane protein</fullName>
    </submittedName>
</protein>
<evidence type="ECO:0000256" key="4">
    <source>
        <dbReference type="ARBA" id="ARBA00022989"/>
    </source>
</evidence>
<dbReference type="GO" id="GO:0005886">
    <property type="term" value="C:plasma membrane"/>
    <property type="evidence" value="ECO:0007669"/>
    <property type="project" value="UniProtKB-SubCell"/>
</dbReference>
<organism evidence="8 9">
    <name type="scientific">Rhizobium mongolense USDA 1844</name>
    <dbReference type="NCBI Taxonomy" id="1079460"/>
    <lineage>
        <taxon>Bacteria</taxon>
        <taxon>Pseudomonadati</taxon>
        <taxon>Pseudomonadota</taxon>
        <taxon>Alphaproteobacteria</taxon>
        <taxon>Hyphomicrobiales</taxon>
        <taxon>Rhizobiaceae</taxon>
        <taxon>Rhizobium/Agrobacterium group</taxon>
        <taxon>Rhizobium</taxon>
    </lineage>
</organism>
<accession>A0A559TDQ3</accession>
<feature type="transmembrane region" description="Helical" evidence="7">
    <location>
        <begin position="173"/>
        <end position="193"/>
    </location>
</feature>
<feature type="transmembrane region" description="Helical" evidence="7">
    <location>
        <begin position="233"/>
        <end position="256"/>
    </location>
</feature>
<evidence type="ECO:0000256" key="7">
    <source>
        <dbReference type="SAM" id="Phobius"/>
    </source>
</evidence>
<dbReference type="PANTHER" id="PTHR30213">
    <property type="entry name" value="INNER MEMBRANE PROTEIN YHJD"/>
    <property type="match status" value="1"/>
</dbReference>
<proteinExistence type="predicted"/>
<sequence>MKLKHEHLGEAADAEKNTVAARLYSMMDQGRRLYPTSLTGLFQSRPTFMMLPRSGGRGADNLRMSKGNRDHGEKRGQPHYPAEMELPMLSRPHIKLSSVATLLVVVGGVLVALKGTHGDTPDGSVETELEAGRGRDASVPEAIPVKGLRDVFWRVVHEVIDDRVTLIAAGVTFYLLLGLFPSLSALVALYGLIADPATMAGHLRELSGLLPPGAFDLIADRIKSLAESRDSTLGITFFVGLAIALWSTHSGTLAIFDAMNVAYEEKEKRGLVKLNLVGLCFTFGAMLSAATIIGLVAVMPVVLSYLWLDLFKEHMALLLRWPLLLLIAAAATTAVYRFGPSREPAKLRWMTWGAFLVTFSWFAMSVGFSFYLNHFANYNATYGTLGALIGFLVWIWLSIVILIVGGELNAELEHQTAKDTTTGAPLPMGSRGAYVADTLGETADRLR</sequence>
<feature type="region of interest" description="Disordered" evidence="6">
    <location>
        <begin position="52"/>
        <end position="78"/>
    </location>
</feature>
<dbReference type="Pfam" id="PF03631">
    <property type="entry name" value="Virul_fac_BrkB"/>
    <property type="match status" value="1"/>
</dbReference>
<gene>
    <name evidence="8" type="ORF">BCL32_0924</name>
</gene>
<evidence type="ECO:0000256" key="6">
    <source>
        <dbReference type="SAM" id="MobiDB-lite"/>
    </source>
</evidence>
<reference evidence="8 9" key="1">
    <citation type="submission" date="2019-06" db="EMBL/GenBank/DDBJ databases">
        <title>Pac Bio to generate improved reference genome sequences for organisms with transposon mutant libraries (support for FEBA project).</title>
        <authorList>
            <person name="Blow M."/>
        </authorList>
    </citation>
    <scope>NUCLEOTIDE SEQUENCE [LARGE SCALE GENOMIC DNA]</scope>
    <source>
        <strain evidence="8 9">USDA 1844</strain>
    </source>
</reference>
<evidence type="ECO:0000313" key="8">
    <source>
        <dbReference type="EMBL" id="TVZ72742.1"/>
    </source>
</evidence>
<feature type="transmembrane region" description="Helical" evidence="7">
    <location>
        <begin position="384"/>
        <end position="405"/>
    </location>
</feature>